<feature type="transmembrane region" description="Helical" evidence="6">
    <location>
        <begin position="165"/>
        <end position="186"/>
    </location>
</feature>
<keyword evidence="8" id="KW-1185">Reference proteome</keyword>
<dbReference type="Pfam" id="PF01184">
    <property type="entry name" value="Gpr1_Fun34_YaaH"/>
    <property type="match status" value="1"/>
</dbReference>
<dbReference type="GO" id="GO:0015360">
    <property type="term" value="F:acetate:proton symporter activity"/>
    <property type="evidence" value="ECO:0007669"/>
    <property type="project" value="TreeGrafter"/>
</dbReference>
<feature type="transmembrane region" description="Helical" evidence="6">
    <location>
        <begin position="50"/>
        <end position="71"/>
    </location>
</feature>
<dbReference type="PANTHER" id="PTHR30178">
    <property type="entry name" value="INNER MEMBRANE PROTEIN YAAH"/>
    <property type="match status" value="1"/>
</dbReference>
<comment type="similarity">
    <text evidence="2">Belongs to the acetate uptake transporter (AceTr) (TC 2.A.96) family.</text>
</comment>
<keyword evidence="4 6" id="KW-1133">Transmembrane helix</keyword>
<evidence type="ECO:0000256" key="3">
    <source>
        <dbReference type="ARBA" id="ARBA00022692"/>
    </source>
</evidence>
<dbReference type="EMBL" id="LHPF02000007">
    <property type="protein sequence ID" value="PSC73259.1"/>
    <property type="molecule type" value="Genomic_DNA"/>
</dbReference>
<comment type="subcellular location">
    <subcellularLocation>
        <location evidence="1">Membrane</location>
        <topology evidence="1">Multi-pass membrane protein</topology>
    </subcellularLocation>
</comment>
<name>A0A2P6VGP1_9CHLO</name>
<dbReference type="InterPro" id="IPR047623">
    <property type="entry name" value="SatP"/>
</dbReference>
<dbReference type="GO" id="GO:0005886">
    <property type="term" value="C:plasma membrane"/>
    <property type="evidence" value="ECO:0007669"/>
    <property type="project" value="TreeGrafter"/>
</dbReference>
<proteinExistence type="inferred from homology"/>
<feature type="transmembrane region" description="Helical" evidence="6">
    <location>
        <begin position="139"/>
        <end position="158"/>
    </location>
</feature>
<dbReference type="NCBIfam" id="NF038013">
    <property type="entry name" value="AceTr_1"/>
    <property type="match status" value="1"/>
</dbReference>
<keyword evidence="5 6" id="KW-0472">Membrane</keyword>
<organism evidence="7 8">
    <name type="scientific">Micractinium conductrix</name>
    <dbReference type="NCBI Taxonomy" id="554055"/>
    <lineage>
        <taxon>Eukaryota</taxon>
        <taxon>Viridiplantae</taxon>
        <taxon>Chlorophyta</taxon>
        <taxon>core chlorophytes</taxon>
        <taxon>Trebouxiophyceae</taxon>
        <taxon>Chlorellales</taxon>
        <taxon>Chlorellaceae</taxon>
        <taxon>Chlorella clade</taxon>
        <taxon>Micractinium</taxon>
    </lineage>
</organism>
<dbReference type="Proteomes" id="UP000239649">
    <property type="component" value="Unassembled WGS sequence"/>
</dbReference>
<dbReference type="AlphaFoldDB" id="A0A2P6VGP1"/>
<evidence type="ECO:0000256" key="1">
    <source>
        <dbReference type="ARBA" id="ARBA00004141"/>
    </source>
</evidence>
<evidence type="ECO:0000256" key="2">
    <source>
        <dbReference type="ARBA" id="ARBA00005587"/>
    </source>
</evidence>
<sequence>MSFTKDLKSDAAAGQEDAVRLLVERVAASSLLNKKTATVHTLPATTSPAAFGLFGLAVCNMLHMGPFLGIVNEGADHLMYSFALFFGGIGQLVAGGMEYQRKNTWACITWLCYSGYWMGYGWSGMQDGDTTNEFKSTPASWVMANILWGVVTLILWLATFAFNGVLCLMMFLLTVQFFLEAAAATHESVYKATGVVGFIVSTLAFYIGASVLFQEVYQKDLLPLFPLDWTKLRGRRQYGATGTRKDLAPKLEPEEDV</sequence>
<feature type="transmembrane region" description="Helical" evidence="6">
    <location>
        <begin position="192"/>
        <end position="213"/>
    </location>
</feature>
<keyword evidence="3 6" id="KW-0812">Transmembrane</keyword>
<dbReference type="GO" id="GO:0071422">
    <property type="term" value="P:succinate transmembrane transport"/>
    <property type="evidence" value="ECO:0007669"/>
    <property type="project" value="TreeGrafter"/>
</dbReference>
<feature type="transmembrane region" description="Helical" evidence="6">
    <location>
        <begin position="77"/>
        <end position="96"/>
    </location>
</feature>
<dbReference type="InterPro" id="IPR000791">
    <property type="entry name" value="Gpr1/Fun34/SatP-like"/>
</dbReference>
<evidence type="ECO:0000313" key="8">
    <source>
        <dbReference type="Proteomes" id="UP000239649"/>
    </source>
</evidence>
<evidence type="ECO:0000256" key="5">
    <source>
        <dbReference type="ARBA" id="ARBA00023136"/>
    </source>
</evidence>
<reference evidence="7 8" key="1">
    <citation type="journal article" date="2018" name="Plant J.">
        <title>Genome sequences of Chlorella sorokiniana UTEX 1602 and Micractinium conductrix SAG 241.80: implications to maltose excretion by a green alga.</title>
        <authorList>
            <person name="Arriola M.B."/>
            <person name="Velmurugan N."/>
            <person name="Zhang Y."/>
            <person name="Plunkett M.H."/>
            <person name="Hondzo H."/>
            <person name="Barney B.M."/>
        </authorList>
    </citation>
    <scope>NUCLEOTIDE SEQUENCE [LARGE SCALE GENOMIC DNA]</scope>
    <source>
        <strain evidence="7 8">SAG 241.80</strain>
    </source>
</reference>
<accession>A0A2P6VGP1</accession>
<evidence type="ECO:0000256" key="4">
    <source>
        <dbReference type="ARBA" id="ARBA00022989"/>
    </source>
</evidence>
<evidence type="ECO:0000313" key="7">
    <source>
        <dbReference type="EMBL" id="PSC73259.1"/>
    </source>
</evidence>
<feature type="transmembrane region" description="Helical" evidence="6">
    <location>
        <begin position="103"/>
        <end position="119"/>
    </location>
</feature>
<gene>
    <name evidence="7" type="ORF">C2E20_3536</name>
</gene>
<comment type="caution">
    <text evidence="7">The sequence shown here is derived from an EMBL/GenBank/DDBJ whole genome shotgun (WGS) entry which is preliminary data.</text>
</comment>
<dbReference type="OrthoDB" id="2013617at2759"/>
<protein>
    <submittedName>
        <fullName evidence="7">GPR1 FUN34 yaaH family protein</fullName>
    </submittedName>
</protein>
<evidence type="ECO:0000256" key="6">
    <source>
        <dbReference type="SAM" id="Phobius"/>
    </source>
</evidence>
<dbReference type="PANTHER" id="PTHR30178:SF3">
    <property type="entry name" value="SUCCINATE-ACETATE_PROTON SYMPORTER SATP"/>
    <property type="match status" value="1"/>
</dbReference>